<gene>
    <name evidence="1" type="ORF">TRIUR3_04269</name>
</gene>
<dbReference type="InterPro" id="IPR006722">
    <property type="entry name" value="Sedlin"/>
</dbReference>
<dbReference type="eggNOG" id="KOG3487">
    <property type="taxonomic scope" value="Eukaryota"/>
</dbReference>
<name>M7YZK0_TRIUA</name>
<dbReference type="Gene3D" id="3.30.450.70">
    <property type="match status" value="1"/>
</dbReference>
<evidence type="ECO:0000313" key="1">
    <source>
        <dbReference type="EMBL" id="EMS45490.1"/>
    </source>
</evidence>
<dbReference type="InterPro" id="IPR011012">
    <property type="entry name" value="Longin-like_dom_sf"/>
</dbReference>
<dbReference type="GO" id="GO:0005737">
    <property type="term" value="C:cytoplasm"/>
    <property type="evidence" value="ECO:0007669"/>
    <property type="project" value="GOC"/>
</dbReference>
<dbReference type="OMA" id="RYMNQFI"/>
<dbReference type="PANTHER" id="PTHR12403">
    <property type="entry name" value="TRAFFICKING PROTEIN PARTICLE COMPLEX SUBUNIT 2"/>
    <property type="match status" value="1"/>
</dbReference>
<dbReference type="EMBL" id="KD286123">
    <property type="protein sequence ID" value="EMS45490.1"/>
    <property type="molecule type" value="Genomic_DNA"/>
</dbReference>
<reference evidence="1" key="1">
    <citation type="journal article" date="2013" name="Nature">
        <title>Draft genome of the wheat A-genome progenitor Triticum urartu.</title>
        <authorList>
            <person name="Ling H.Q."/>
            <person name="Zhao S."/>
            <person name="Liu D."/>
            <person name="Wang J."/>
            <person name="Sun H."/>
            <person name="Zhang C."/>
            <person name="Fan H."/>
            <person name="Li D."/>
            <person name="Dong L."/>
            <person name="Tao Y."/>
            <person name="Gao C."/>
            <person name="Wu H."/>
            <person name="Li Y."/>
            <person name="Cui Y."/>
            <person name="Guo X."/>
            <person name="Zheng S."/>
            <person name="Wang B."/>
            <person name="Yu K."/>
            <person name="Liang Q."/>
            <person name="Yang W."/>
            <person name="Lou X."/>
            <person name="Chen J."/>
            <person name="Feng M."/>
            <person name="Jian J."/>
            <person name="Zhang X."/>
            <person name="Luo G."/>
            <person name="Jiang Y."/>
            <person name="Liu J."/>
            <person name="Wang Z."/>
            <person name="Sha Y."/>
            <person name="Zhang B."/>
            <person name="Wu H."/>
            <person name="Tang D."/>
            <person name="Shen Q."/>
            <person name="Xue P."/>
            <person name="Zou S."/>
            <person name="Wang X."/>
            <person name="Liu X."/>
            <person name="Wang F."/>
            <person name="Yang Y."/>
            <person name="An X."/>
            <person name="Dong Z."/>
            <person name="Zhang K."/>
            <person name="Zhang X."/>
            <person name="Luo M.C."/>
            <person name="Dvorak J."/>
            <person name="Tong Y."/>
            <person name="Wang J."/>
            <person name="Yang H."/>
            <person name="Li Z."/>
            <person name="Wang D."/>
            <person name="Zhang A."/>
            <person name="Wang J."/>
        </authorList>
    </citation>
    <scope>NUCLEOTIDE SEQUENCE</scope>
</reference>
<dbReference type="SUPFAM" id="SSF64356">
    <property type="entry name" value="SNARE-like"/>
    <property type="match status" value="1"/>
</dbReference>
<proteinExistence type="predicted"/>
<dbReference type="Pfam" id="PF04628">
    <property type="entry name" value="Sedlin_N"/>
    <property type="match status" value="1"/>
</dbReference>
<accession>M7YZK0</accession>
<dbReference type="CDD" id="cd14825">
    <property type="entry name" value="TRAPPC2_sedlin"/>
    <property type="match status" value="1"/>
</dbReference>
<dbReference type="GO" id="GO:0006888">
    <property type="term" value="P:endoplasmic reticulum to Golgi vesicle-mediated transport"/>
    <property type="evidence" value="ECO:0007669"/>
    <property type="project" value="InterPro"/>
</dbReference>
<protein>
    <submittedName>
        <fullName evidence="1">Trafficking protein particle complex subunit 2</fullName>
    </submittedName>
</protein>
<dbReference type="AlphaFoldDB" id="M7YZK0"/>
<dbReference type="STRING" id="4572.M7YZK0"/>
<organism evidence="1">
    <name type="scientific">Triticum urartu</name>
    <name type="common">Red wild einkorn</name>
    <name type="synonym">Crithodium urartu</name>
    <dbReference type="NCBI Taxonomy" id="4572"/>
    <lineage>
        <taxon>Eukaryota</taxon>
        <taxon>Viridiplantae</taxon>
        <taxon>Streptophyta</taxon>
        <taxon>Embryophyta</taxon>
        <taxon>Tracheophyta</taxon>
        <taxon>Spermatophyta</taxon>
        <taxon>Magnoliopsida</taxon>
        <taxon>Liliopsida</taxon>
        <taxon>Poales</taxon>
        <taxon>Poaceae</taxon>
        <taxon>BOP clade</taxon>
        <taxon>Pooideae</taxon>
        <taxon>Triticodae</taxon>
        <taxon>Triticeae</taxon>
        <taxon>Triticinae</taxon>
        <taxon>Triticum</taxon>
    </lineage>
</organism>
<sequence>MASTACFVIVSKNDIPIYEAEVGSAPKKDKYLGTEGVCGIFAPVYMKEDLAYHHQFILHAALDVVQDLAWTTNAMFLRSVDRFNDLVVSVYVTAGHTRFMLLHDSRSEDGIKSFFQEVHELYIKIFLNPLYLPGSRIASSHFDTKLAFFLCVRACMIGSYLPPPELWLVCARQKGDSAGYAARGTMLNNAGYLMQE</sequence>